<dbReference type="EMBL" id="SMZO01000006">
    <property type="protein sequence ID" value="TDL90708.1"/>
    <property type="molecule type" value="Genomic_DNA"/>
</dbReference>
<name>A0A4R6B4V1_9RHOB</name>
<dbReference type="Proteomes" id="UP000294562">
    <property type="component" value="Unassembled WGS sequence"/>
</dbReference>
<evidence type="ECO:0000313" key="2">
    <source>
        <dbReference type="Proteomes" id="UP000294562"/>
    </source>
</evidence>
<gene>
    <name evidence="1" type="ORF">E2L05_04110</name>
</gene>
<protein>
    <submittedName>
        <fullName evidence="1">Uncharacterized protein</fullName>
    </submittedName>
</protein>
<sequence>MPCTPVLARKCLSSQGRLTTPMATARTRAAVRRPKSDRAKAVPKRVRVMRAVCMRPAQLPRPAGRWRICARAMAMTRYRRSMPNWPTVFMMSGRKRRWALSLQRSLSAARPCAAPQRSPKAMHLEPGEPRRAISIYKPMRRSACEWIWGCAACDCATNGS</sequence>
<keyword evidence="2" id="KW-1185">Reference proteome</keyword>
<comment type="caution">
    <text evidence="1">The sequence shown here is derived from an EMBL/GenBank/DDBJ whole genome shotgun (WGS) entry which is preliminary data.</text>
</comment>
<evidence type="ECO:0000313" key="1">
    <source>
        <dbReference type="EMBL" id="TDL90708.1"/>
    </source>
</evidence>
<organism evidence="1 2">
    <name type="scientific">Meridianimarinicoccus aquatilis</name>
    <dbReference type="NCBI Taxonomy" id="2552766"/>
    <lineage>
        <taxon>Bacteria</taxon>
        <taxon>Pseudomonadati</taxon>
        <taxon>Pseudomonadota</taxon>
        <taxon>Alphaproteobacteria</taxon>
        <taxon>Rhodobacterales</taxon>
        <taxon>Paracoccaceae</taxon>
        <taxon>Meridianimarinicoccus</taxon>
    </lineage>
</organism>
<accession>A0A4R6B4V1</accession>
<dbReference type="AlphaFoldDB" id="A0A4R6B4V1"/>
<reference evidence="1 2" key="1">
    <citation type="submission" date="2019-03" db="EMBL/GenBank/DDBJ databases">
        <title>Rhodobacteraceae bacterium SM1902, a new member of the family Rhodobacteraceae isolated from Yantai.</title>
        <authorList>
            <person name="Sun Y."/>
        </authorList>
    </citation>
    <scope>NUCLEOTIDE SEQUENCE [LARGE SCALE GENOMIC DNA]</scope>
    <source>
        <strain evidence="1 2">SM1902</strain>
    </source>
</reference>
<proteinExistence type="predicted"/>